<accession>A0ABT9PZB1</accession>
<dbReference type="InterPro" id="IPR036641">
    <property type="entry name" value="HPT_dom_sf"/>
</dbReference>
<dbReference type="Gene3D" id="1.20.120.160">
    <property type="entry name" value="HPT domain"/>
    <property type="match status" value="1"/>
</dbReference>
<protein>
    <submittedName>
        <fullName evidence="1">HPt (Histidine-containing phosphotransfer) domain-containing protein</fullName>
    </submittedName>
</protein>
<reference evidence="1 2" key="1">
    <citation type="submission" date="2023-07" db="EMBL/GenBank/DDBJ databases">
        <title>Sorghum-associated microbial communities from plants grown in Nebraska, USA.</title>
        <authorList>
            <person name="Schachtman D."/>
        </authorList>
    </citation>
    <scope>NUCLEOTIDE SEQUENCE [LARGE SCALE GENOMIC DNA]</scope>
    <source>
        <strain evidence="1 2">DS1307</strain>
    </source>
</reference>
<dbReference type="Proteomes" id="UP001241472">
    <property type="component" value="Unassembled WGS sequence"/>
</dbReference>
<keyword evidence="2" id="KW-1185">Reference proteome</keyword>
<dbReference type="EMBL" id="JAUSRF010000016">
    <property type="protein sequence ID" value="MDP9839418.1"/>
    <property type="molecule type" value="Genomic_DNA"/>
</dbReference>
<organism evidence="1 2">
    <name type="scientific">Neorhizobium huautlense</name>
    <dbReference type="NCBI Taxonomy" id="67774"/>
    <lineage>
        <taxon>Bacteria</taxon>
        <taxon>Pseudomonadati</taxon>
        <taxon>Pseudomonadota</taxon>
        <taxon>Alphaproteobacteria</taxon>
        <taxon>Hyphomicrobiales</taxon>
        <taxon>Rhizobiaceae</taxon>
        <taxon>Rhizobium/Agrobacterium group</taxon>
        <taxon>Neorhizobium</taxon>
    </lineage>
</organism>
<evidence type="ECO:0000313" key="2">
    <source>
        <dbReference type="Proteomes" id="UP001241472"/>
    </source>
</evidence>
<comment type="caution">
    <text evidence="1">The sequence shown here is derived from an EMBL/GenBank/DDBJ whole genome shotgun (WGS) entry which is preliminary data.</text>
</comment>
<evidence type="ECO:0000313" key="1">
    <source>
        <dbReference type="EMBL" id="MDP9839418.1"/>
    </source>
</evidence>
<gene>
    <name evidence="1" type="ORF">J2T09_004194</name>
</gene>
<sequence>MPVAVSAFELADHAPDLGAAAVAPSASRCIDLVHLARQTMGDKDLEIEILSLFARQARAALLDMTAGNVPPATVAHRIKGAASAVGAFKVAGVAGEIEAGQADAATLARFGAAVIEAENFINKLCR</sequence>
<proteinExistence type="predicted"/>
<name>A0ABT9PZB1_9HYPH</name>
<dbReference type="RefSeq" id="WP_306837975.1">
    <property type="nucleotide sequence ID" value="NZ_JAUSRF010000016.1"/>
</dbReference>
<dbReference type="SUPFAM" id="SSF47226">
    <property type="entry name" value="Histidine-containing phosphotransfer domain, HPT domain"/>
    <property type="match status" value="1"/>
</dbReference>